<reference evidence="2 3" key="1">
    <citation type="submission" date="2019-02" db="EMBL/GenBank/DDBJ databases">
        <authorList>
            <consortium name="Pathogen Informatics"/>
        </authorList>
    </citation>
    <scope>NUCLEOTIDE SEQUENCE [LARGE SCALE GENOMIC DNA]</scope>
    <source>
        <strain evidence="2 3">3012STDY7089603</strain>
    </source>
</reference>
<dbReference type="RefSeq" id="WP_131749128.1">
    <property type="nucleotide sequence ID" value="NZ_CAACYI010000001.1"/>
</dbReference>
<proteinExistence type="predicted"/>
<sequence length="219" mass="24679">MSEFLGPIHYLMYEKIKFQDRLTACLLDQDHLALLNKSLAPVPLDDLADILDQDNIHGFLSAKIDQVESRLAYAILHGKDIYQKAYALGQTLAPDQLDGPQEVFQAINPLLLDAMPCDQALLVSLDSQGRLQLNSQLDCHEKYAASPLTIDPKDSLDKSCQGDHDHHDHESFHIQEGPSLDLQDEEGSPYYLLREYLLKGFLEKSGHKVQRIGKNFIIS</sequence>
<evidence type="ECO:0000313" key="3">
    <source>
        <dbReference type="Proteomes" id="UP000377798"/>
    </source>
</evidence>
<dbReference type="Proteomes" id="UP000377798">
    <property type="component" value="Unassembled WGS sequence"/>
</dbReference>
<dbReference type="AlphaFoldDB" id="A0A8H2M7E4"/>
<dbReference type="EMBL" id="CAACYI010000001">
    <property type="protein sequence ID" value="VFB16507.1"/>
    <property type="molecule type" value="Genomic_DNA"/>
</dbReference>
<feature type="compositionally biased region" description="Basic and acidic residues" evidence="1">
    <location>
        <begin position="154"/>
        <end position="173"/>
    </location>
</feature>
<accession>A0A8H2M7E4</accession>
<protein>
    <submittedName>
        <fullName evidence="2">Uncharacterized protein</fullName>
    </submittedName>
</protein>
<name>A0A8H2M7E4_9FIRM</name>
<evidence type="ECO:0000313" key="2">
    <source>
        <dbReference type="EMBL" id="VFB16507.1"/>
    </source>
</evidence>
<feature type="region of interest" description="Disordered" evidence="1">
    <location>
        <begin position="154"/>
        <end position="182"/>
    </location>
</feature>
<keyword evidence="3" id="KW-1185">Reference proteome</keyword>
<evidence type="ECO:0000256" key="1">
    <source>
        <dbReference type="SAM" id="MobiDB-lite"/>
    </source>
</evidence>
<gene>
    <name evidence="2" type="ORF">NCTC13150_01056</name>
</gene>
<comment type="caution">
    <text evidence="2">The sequence shown here is derived from an EMBL/GenBank/DDBJ whole genome shotgun (WGS) entry which is preliminary data.</text>
</comment>
<organism evidence="2 3">
    <name type="scientific">Urinicoccus massiliensis</name>
    <dbReference type="NCBI Taxonomy" id="1723382"/>
    <lineage>
        <taxon>Bacteria</taxon>
        <taxon>Bacillati</taxon>
        <taxon>Bacillota</taxon>
        <taxon>Tissierellia</taxon>
        <taxon>Tissierellales</taxon>
        <taxon>Peptoniphilaceae</taxon>
        <taxon>Urinicoccus</taxon>
    </lineage>
</organism>